<sequence>MIYHRVWPEGPELFSLKEYRDISCIKDLTSLYELATVEDIYIAYEQLKIDENSLYSCIGIAGAQAGEEVIATVEEEQLAEGLHSIIPVGRDIEHMRLKILAIERLLQQDYTLVDFVAKNRRPDYTRSLSESASNAQEK</sequence>
<comment type="caution">
    <text evidence="1">The sequence shown here is derived from an EMBL/GenBank/DDBJ whole genome shotgun (WGS) entry which is preliminary data.</text>
</comment>
<reference evidence="2" key="1">
    <citation type="submission" date="2024-07" db="EMBL/GenBank/DDBJ databases">
        <title>Two chromosome-level genome assemblies of Korean endemic species Abeliophyllum distichum and Forsythia ovata (Oleaceae).</title>
        <authorList>
            <person name="Jang H."/>
        </authorList>
    </citation>
    <scope>NUCLEOTIDE SEQUENCE [LARGE SCALE GENOMIC DNA]</scope>
</reference>
<evidence type="ECO:0000313" key="1">
    <source>
        <dbReference type="EMBL" id="KAL2554829.1"/>
    </source>
</evidence>
<evidence type="ECO:0000313" key="2">
    <source>
        <dbReference type="Proteomes" id="UP001604277"/>
    </source>
</evidence>
<proteinExistence type="predicted"/>
<accession>A0ABD1WYU6</accession>
<organism evidence="1 2">
    <name type="scientific">Forsythia ovata</name>
    <dbReference type="NCBI Taxonomy" id="205694"/>
    <lineage>
        <taxon>Eukaryota</taxon>
        <taxon>Viridiplantae</taxon>
        <taxon>Streptophyta</taxon>
        <taxon>Embryophyta</taxon>
        <taxon>Tracheophyta</taxon>
        <taxon>Spermatophyta</taxon>
        <taxon>Magnoliopsida</taxon>
        <taxon>eudicotyledons</taxon>
        <taxon>Gunneridae</taxon>
        <taxon>Pentapetalae</taxon>
        <taxon>asterids</taxon>
        <taxon>lamiids</taxon>
        <taxon>Lamiales</taxon>
        <taxon>Oleaceae</taxon>
        <taxon>Forsythieae</taxon>
        <taxon>Forsythia</taxon>
    </lineage>
</organism>
<dbReference type="AlphaFoldDB" id="A0ABD1WYU6"/>
<gene>
    <name evidence="1" type="ORF">Fot_08448</name>
</gene>
<dbReference type="EMBL" id="JBFOLJ010000002">
    <property type="protein sequence ID" value="KAL2554829.1"/>
    <property type="molecule type" value="Genomic_DNA"/>
</dbReference>
<dbReference type="Proteomes" id="UP001604277">
    <property type="component" value="Unassembled WGS sequence"/>
</dbReference>
<protein>
    <submittedName>
        <fullName evidence="1">Stromal proCES</fullName>
    </submittedName>
</protein>
<keyword evidence="2" id="KW-1185">Reference proteome</keyword>
<name>A0ABD1WYU6_9LAMI</name>